<proteinExistence type="predicted"/>
<comment type="caution">
    <text evidence="2">The sequence shown here is derived from an EMBL/GenBank/DDBJ whole genome shotgun (WGS) entry which is preliminary data.</text>
</comment>
<dbReference type="EMBL" id="JAGUCN010000004">
    <property type="protein sequence ID" value="MBS2210723.1"/>
    <property type="molecule type" value="Genomic_DNA"/>
</dbReference>
<dbReference type="Gene3D" id="1.10.260.40">
    <property type="entry name" value="lambda repressor-like DNA-binding domains"/>
    <property type="match status" value="1"/>
</dbReference>
<reference evidence="2 3" key="1">
    <citation type="journal article" date="2014" name="Int. J. Syst. Evol. Microbiol.">
        <title>Carboxylicivirga gen. nov. in the family Marinilabiliaceae with two novel species, Carboxylicivirga mesophila sp. nov. and Carboxylicivirga taeanensis sp. nov., and reclassification of Cytophaga fermentans as Saccharicrinis fermentans gen. nov., comb. nov.</title>
        <authorList>
            <person name="Yang S.H."/>
            <person name="Seo H.S."/>
            <person name="Woo J.H."/>
            <person name="Oh H.M."/>
            <person name="Jang H."/>
            <person name="Lee J.H."/>
            <person name="Kim S.J."/>
            <person name="Kwon K.K."/>
        </authorList>
    </citation>
    <scope>NUCLEOTIDE SEQUENCE [LARGE SCALE GENOMIC DNA]</scope>
    <source>
        <strain evidence="2 3">JCM 18290</strain>
    </source>
</reference>
<dbReference type="InterPro" id="IPR010982">
    <property type="entry name" value="Lambda_DNA-bd_dom_sf"/>
</dbReference>
<keyword evidence="3" id="KW-1185">Reference proteome</keyword>
<evidence type="ECO:0000313" key="3">
    <source>
        <dbReference type="Proteomes" id="UP000721861"/>
    </source>
</evidence>
<dbReference type="RefSeq" id="WP_212226284.1">
    <property type="nucleotide sequence ID" value="NZ_JAGUCN010000004.1"/>
</dbReference>
<dbReference type="PROSITE" id="PS50943">
    <property type="entry name" value="HTH_CROC1"/>
    <property type="match status" value="1"/>
</dbReference>
<dbReference type="CDD" id="cd00093">
    <property type="entry name" value="HTH_XRE"/>
    <property type="match status" value="1"/>
</dbReference>
<evidence type="ECO:0000313" key="2">
    <source>
        <dbReference type="EMBL" id="MBS2210723.1"/>
    </source>
</evidence>
<organism evidence="2 3">
    <name type="scientific">Carboxylicivirga mesophila</name>
    <dbReference type="NCBI Taxonomy" id="1166478"/>
    <lineage>
        <taxon>Bacteria</taxon>
        <taxon>Pseudomonadati</taxon>
        <taxon>Bacteroidota</taxon>
        <taxon>Bacteroidia</taxon>
        <taxon>Marinilabiliales</taxon>
        <taxon>Marinilabiliaceae</taxon>
        <taxon>Carboxylicivirga</taxon>
    </lineage>
</organism>
<feature type="domain" description="HTH cro/C1-type" evidence="1">
    <location>
        <begin position="20"/>
        <end position="71"/>
    </location>
</feature>
<dbReference type="SMART" id="SM00530">
    <property type="entry name" value="HTH_XRE"/>
    <property type="match status" value="1"/>
</dbReference>
<accession>A0ABS5K8L5</accession>
<dbReference type="Proteomes" id="UP000721861">
    <property type="component" value="Unassembled WGS sequence"/>
</dbReference>
<dbReference type="SUPFAM" id="SSF47413">
    <property type="entry name" value="lambda repressor-like DNA-binding domains"/>
    <property type="match status" value="1"/>
</dbReference>
<name>A0ABS5K8L5_9BACT</name>
<gene>
    <name evidence="2" type="ORF">KEM09_04880</name>
</gene>
<sequence>MYTISSTPDSVCKELAKRHKALRKQLKLTQAELADRAGVSLGSLKRFETTGQISLESLLKLANLLNRLSDFDTIFTPREDKKELERLFSTKH</sequence>
<protein>
    <submittedName>
        <fullName evidence="2">Helix-turn-helix transcriptional regulator</fullName>
    </submittedName>
</protein>
<dbReference type="InterPro" id="IPR001387">
    <property type="entry name" value="Cro/C1-type_HTH"/>
</dbReference>
<evidence type="ECO:0000259" key="1">
    <source>
        <dbReference type="PROSITE" id="PS50943"/>
    </source>
</evidence>
<dbReference type="Pfam" id="PF01381">
    <property type="entry name" value="HTH_3"/>
    <property type="match status" value="1"/>
</dbReference>